<feature type="domain" description="C2H2-type" evidence="7">
    <location>
        <begin position="189"/>
        <end position="218"/>
    </location>
</feature>
<keyword evidence="3 6" id="KW-0863">Zinc-finger</keyword>
<evidence type="ECO:0000259" key="7">
    <source>
        <dbReference type="PROSITE" id="PS50157"/>
    </source>
</evidence>
<dbReference type="PANTHER" id="PTHR24388">
    <property type="entry name" value="ZINC FINGER PROTEIN"/>
    <property type="match status" value="1"/>
</dbReference>
<feature type="domain" description="C2H2-type" evidence="7">
    <location>
        <begin position="160"/>
        <end position="187"/>
    </location>
</feature>
<feature type="domain" description="C2H2-type" evidence="7">
    <location>
        <begin position="132"/>
        <end position="159"/>
    </location>
</feature>
<dbReference type="PROSITE" id="PS50157">
    <property type="entry name" value="ZINC_FINGER_C2H2_2"/>
    <property type="match status" value="5"/>
</dbReference>
<dbReference type="Proteomes" id="UP000694701">
    <property type="component" value="Unplaced"/>
</dbReference>
<evidence type="ECO:0000256" key="5">
    <source>
        <dbReference type="ARBA" id="ARBA00023242"/>
    </source>
</evidence>
<feature type="domain" description="C2H2-type" evidence="7">
    <location>
        <begin position="7"/>
        <end position="35"/>
    </location>
</feature>
<dbReference type="SMART" id="SM00355">
    <property type="entry name" value="ZnF_C2H2"/>
    <property type="match status" value="6"/>
</dbReference>
<dbReference type="InterPro" id="IPR013087">
    <property type="entry name" value="Znf_C2H2_type"/>
</dbReference>
<keyword evidence="5" id="KW-0539">Nucleus</keyword>
<evidence type="ECO:0000256" key="2">
    <source>
        <dbReference type="ARBA" id="ARBA00022737"/>
    </source>
</evidence>
<dbReference type="Ensembl" id="ENSCCRT00020058997.1">
    <property type="protein sequence ID" value="ENSCCRP00020053937.1"/>
    <property type="gene ID" value="ENSCCRG00020024422.1"/>
</dbReference>
<dbReference type="FunFam" id="3.30.160.60:FF:004089">
    <property type="entry name" value="Si:dkey-89b17.4"/>
    <property type="match status" value="1"/>
</dbReference>
<dbReference type="PROSITE" id="PS00028">
    <property type="entry name" value="ZINC_FINGER_C2H2_1"/>
    <property type="match status" value="3"/>
</dbReference>
<keyword evidence="1" id="KW-0479">Metal-binding</keyword>
<dbReference type="Pfam" id="PF13912">
    <property type="entry name" value="zf-C2H2_6"/>
    <property type="match status" value="1"/>
</dbReference>
<evidence type="ECO:0000256" key="1">
    <source>
        <dbReference type="ARBA" id="ARBA00022723"/>
    </source>
</evidence>
<dbReference type="PANTHER" id="PTHR24388:SF99">
    <property type="entry name" value="GASTRULA ZINC FINGER PROTEIN XLCGF52.1-LIKE ISOFORM X1-RELATED"/>
    <property type="match status" value="1"/>
</dbReference>
<dbReference type="InterPro" id="IPR036236">
    <property type="entry name" value="Znf_C2H2_sf"/>
</dbReference>
<dbReference type="SUPFAM" id="SSF57667">
    <property type="entry name" value="beta-beta-alpha zinc fingers"/>
    <property type="match status" value="3"/>
</dbReference>
<keyword evidence="4" id="KW-0862">Zinc</keyword>
<organism evidence="8 9">
    <name type="scientific">Cyprinus carpio</name>
    <name type="common">Common carp</name>
    <dbReference type="NCBI Taxonomy" id="7962"/>
    <lineage>
        <taxon>Eukaryota</taxon>
        <taxon>Metazoa</taxon>
        <taxon>Chordata</taxon>
        <taxon>Craniata</taxon>
        <taxon>Vertebrata</taxon>
        <taxon>Euteleostomi</taxon>
        <taxon>Actinopterygii</taxon>
        <taxon>Neopterygii</taxon>
        <taxon>Teleostei</taxon>
        <taxon>Ostariophysi</taxon>
        <taxon>Cypriniformes</taxon>
        <taxon>Cyprinidae</taxon>
        <taxon>Cyprininae</taxon>
        <taxon>Cyprinus</taxon>
    </lineage>
</organism>
<dbReference type="InterPro" id="IPR050527">
    <property type="entry name" value="Snail/Krueppel_Znf"/>
</dbReference>
<keyword evidence="2" id="KW-0677">Repeat</keyword>
<dbReference type="Pfam" id="PF00096">
    <property type="entry name" value="zf-C2H2"/>
    <property type="match status" value="5"/>
</dbReference>
<evidence type="ECO:0000313" key="8">
    <source>
        <dbReference type="Ensembl" id="ENSCCRP00020053937.1"/>
    </source>
</evidence>
<sequence>YPNRLKYTCSDCGRGFRNQRQLETHTSNQLCKDLPGPLPGPSMQTAPPPTEYECDGCSQVFNTTTDLASHNCSAQLPSSSASLNSSNMSMDTVDLGSPEREERPFTCDLCGCSYKHASSLLNHKNTHKIGNFSCSYCDKPYTNYMALRNHMRIHTQKKRHICSTCGKAFRLARFLRNHQRVHEEGHTRFGCPTCGKSFQGRSGLARHRCGDNQVGKEGMRKNSDFSEVWTV</sequence>
<reference evidence="8" key="1">
    <citation type="submission" date="2025-08" db="UniProtKB">
        <authorList>
            <consortium name="Ensembl"/>
        </authorList>
    </citation>
    <scope>IDENTIFICATION</scope>
</reference>
<evidence type="ECO:0000256" key="4">
    <source>
        <dbReference type="ARBA" id="ARBA00022833"/>
    </source>
</evidence>
<evidence type="ECO:0000256" key="3">
    <source>
        <dbReference type="ARBA" id="ARBA00022771"/>
    </source>
</evidence>
<dbReference type="FunFam" id="3.30.160.60:FF:001345">
    <property type="entry name" value="zinc finger protein 646"/>
    <property type="match status" value="1"/>
</dbReference>
<evidence type="ECO:0000313" key="9">
    <source>
        <dbReference type="Proteomes" id="UP000694701"/>
    </source>
</evidence>
<proteinExistence type="predicted"/>
<name>A0A8C2FCN3_CYPCA</name>
<accession>A0A8C2FCN3</accession>
<dbReference type="Gene3D" id="3.30.160.60">
    <property type="entry name" value="Classic Zinc Finger"/>
    <property type="match status" value="5"/>
</dbReference>
<feature type="domain" description="C2H2-type" evidence="7">
    <location>
        <begin position="105"/>
        <end position="127"/>
    </location>
</feature>
<dbReference type="GO" id="GO:0000981">
    <property type="term" value="F:DNA-binding transcription factor activity, RNA polymerase II-specific"/>
    <property type="evidence" value="ECO:0007669"/>
    <property type="project" value="TreeGrafter"/>
</dbReference>
<dbReference type="GO" id="GO:0000978">
    <property type="term" value="F:RNA polymerase II cis-regulatory region sequence-specific DNA binding"/>
    <property type="evidence" value="ECO:0007669"/>
    <property type="project" value="TreeGrafter"/>
</dbReference>
<dbReference type="GO" id="GO:0008270">
    <property type="term" value="F:zinc ion binding"/>
    <property type="evidence" value="ECO:0007669"/>
    <property type="project" value="UniProtKB-KW"/>
</dbReference>
<dbReference type="AlphaFoldDB" id="A0A8C2FCN3"/>
<evidence type="ECO:0000256" key="6">
    <source>
        <dbReference type="PROSITE-ProRule" id="PRU00042"/>
    </source>
</evidence>
<protein>
    <recommendedName>
        <fullName evidence="7">C2H2-type domain-containing protein</fullName>
    </recommendedName>
</protein>